<evidence type="ECO:0000313" key="14">
    <source>
        <dbReference type="Proteomes" id="UP000460221"/>
    </source>
</evidence>
<feature type="domain" description="Fatty acid desaturase" evidence="12">
    <location>
        <begin position="94"/>
        <end position="311"/>
    </location>
</feature>
<keyword evidence="6" id="KW-0560">Oxidoreductase</keyword>
<keyword evidence="5 11" id="KW-1133">Transmembrane helix</keyword>
<dbReference type="Proteomes" id="UP000460221">
    <property type="component" value="Unassembled WGS sequence"/>
</dbReference>
<evidence type="ECO:0000256" key="4">
    <source>
        <dbReference type="ARBA" id="ARBA00022832"/>
    </source>
</evidence>
<evidence type="ECO:0000256" key="5">
    <source>
        <dbReference type="ARBA" id="ARBA00022989"/>
    </source>
</evidence>
<feature type="compositionally biased region" description="Low complexity" evidence="10">
    <location>
        <begin position="21"/>
        <end position="31"/>
    </location>
</feature>
<evidence type="ECO:0000313" key="13">
    <source>
        <dbReference type="EMBL" id="MTD12734.1"/>
    </source>
</evidence>
<evidence type="ECO:0000256" key="3">
    <source>
        <dbReference type="ARBA" id="ARBA00022692"/>
    </source>
</evidence>
<feature type="transmembrane region" description="Helical" evidence="11">
    <location>
        <begin position="219"/>
        <end position="241"/>
    </location>
</feature>
<evidence type="ECO:0000256" key="9">
    <source>
        <dbReference type="ARBA" id="ARBA00023136"/>
    </source>
</evidence>
<accession>A0A7K1FIL7</accession>
<dbReference type="PANTHER" id="PTHR11351">
    <property type="entry name" value="ACYL-COA DESATURASE"/>
    <property type="match status" value="1"/>
</dbReference>
<keyword evidence="3 11" id="KW-0812">Transmembrane</keyword>
<evidence type="ECO:0000256" key="7">
    <source>
        <dbReference type="ARBA" id="ARBA00023004"/>
    </source>
</evidence>
<dbReference type="InterPro" id="IPR005804">
    <property type="entry name" value="FA_desaturase_dom"/>
</dbReference>
<keyword evidence="14" id="KW-1185">Reference proteome</keyword>
<dbReference type="PANTHER" id="PTHR11351:SF3">
    <property type="entry name" value="BLL4393 PROTEIN"/>
    <property type="match status" value="1"/>
</dbReference>
<dbReference type="Pfam" id="PF00487">
    <property type="entry name" value="FA_desaturase"/>
    <property type="match status" value="1"/>
</dbReference>
<feature type="transmembrane region" description="Helical" evidence="11">
    <location>
        <begin position="97"/>
        <end position="119"/>
    </location>
</feature>
<evidence type="ECO:0000259" key="12">
    <source>
        <dbReference type="Pfam" id="PF00487"/>
    </source>
</evidence>
<feature type="region of interest" description="Disordered" evidence="10">
    <location>
        <begin position="1"/>
        <end position="31"/>
    </location>
</feature>
<evidence type="ECO:0000256" key="8">
    <source>
        <dbReference type="ARBA" id="ARBA00023098"/>
    </source>
</evidence>
<evidence type="ECO:0000256" key="1">
    <source>
        <dbReference type="ARBA" id="ARBA00004141"/>
    </source>
</evidence>
<feature type="transmembrane region" description="Helical" evidence="11">
    <location>
        <begin position="67"/>
        <end position="91"/>
    </location>
</feature>
<name>A0A7K1FIL7_9ACTN</name>
<gene>
    <name evidence="13" type="ORF">GIS00_02080</name>
</gene>
<evidence type="ECO:0000256" key="6">
    <source>
        <dbReference type="ARBA" id="ARBA00023002"/>
    </source>
</evidence>
<organism evidence="13 14">
    <name type="scientific">Nakamurella alba</name>
    <dbReference type="NCBI Taxonomy" id="2665158"/>
    <lineage>
        <taxon>Bacteria</taxon>
        <taxon>Bacillati</taxon>
        <taxon>Actinomycetota</taxon>
        <taxon>Actinomycetes</taxon>
        <taxon>Nakamurellales</taxon>
        <taxon>Nakamurellaceae</taxon>
        <taxon>Nakamurella</taxon>
    </lineage>
</organism>
<dbReference type="GO" id="GO:0016020">
    <property type="term" value="C:membrane"/>
    <property type="evidence" value="ECO:0007669"/>
    <property type="project" value="UniProtKB-SubCell"/>
</dbReference>
<sequence length="358" mass="39118">MSTGTATDGREPVTPAQAGATPSTIDTDIPPTTAVAPKVVREDVAESAGKAAPKPIVDGRRGVAAQIAVYGFSLIPLLAVIAAVPFAWGWGLGWTDVIIAAVFYVISGMGVTVGFHRYFTHGSFKANRPLKVGLAIAGQMAVQGPVIIWVADHRRHHAFSDREGDPHSPWTYGTSVPALAKGFWHAHMGWLFDRDSTNQQRFAPDLLADRDIVRQDRIFWVWTLVSVLGPGVIGGLVTWSWAGALSAFFWAGLVRVALLHHVTWSVNSICHMIGERPFSARDKSANFWPLALLSFGESWHNLHHADPTCARHGVLRGQVDLSARAIWFFEKFGWATKVRWPNATRLARIQATAGEMGH</sequence>
<keyword evidence="8" id="KW-0443">Lipid metabolism</keyword>
<evidence type="ECO:0000256" key="2">
    <source>
        <dbReference type="ARBA" id="ARBA00008749"/>
    </source>
</evidence>
<keyword evidence="9 11" id="KW-0472">Membrane</keyword>
<evidence type="ECO:0000256" key="10">
    <source>
        <dbReference type="SAM" id="MobiDB-lite"/>
    </source>
</evidence>
<keyword evidence="7" id="KW-0408">Iron</keyword>
<reference evidence="13 14" key="1">
    <citation type="submission" date="2019-11" db="EMBL/GenBank/DDBJ databases">
        <authorList>
            <person name="Jiang L.-Q."/>
        </authorList>
    </citation>
    <scope>NUCLEOTIDE SEQUENCE [LARGE SCALE GENOMIC DNA]</scope>
    <source>
        <strain evidence="13 14">YIM 132087</strain>
    </source>
</reference>
<dbReference type="CDD" id="cd03505">
    <property type="entry name" value="Delta9-FADS-like"/>
    <property type="match status" value="1"/>
</dbReference>
<protein>
    <submittedName>
        <fullName evidence="13">Acyl-CoA desaturase</fullName>
    </submittedName>
</protein>
<dbReference type="EMBL" id="WLYK01000001">
    <property type="protein sequence ID" value="MTD12734.1"/>
    <property type="molecule type" value="Genomic_DNA"/>
</dbReference>
<dbReference type="GO" id="GO:0006631">
    <property type="term" value="P:fatty acid metabolic process"/>
    <property type="evidence" value="ECO:0007669"/>
    <property type="project" value="UniProtKB-KW"/>
</dbReference>
<comment type="similarity">
    <text evidence="2">Belongs to the fatty acid desaturase type 2 family.</text>
</comment>
<dbReference type="GO" id="GO:0016717">
    <property type="term" value="F:oxidoreductase activity, acting on paired donors, with oxidation of a pair of donors resulting in the reduction of molecular oxygen to two molecules of water"/>
    <property type="evidence" value="ECO:0007669"/>
    <property type="project" value="InterPro"/>
</dbReference>
<dbReference type="PRINTS" id="PR00075">
    <property type="entry name" value="FACDDSATRASE"/>
</dbReference>
<comment type="subcellular location">
    <subcellularLocation>
        <location evidence="1">Membrane</location>
        <topology evidence="1">Multi-pass membrane protein</topology>
    </subcellularLocation>
</comment>
<keyword evidence="4" id="KW-0276">Fatty acid metabolism</keyword>
<dbReference type="AlphaFoldDB" id="A0A7K1FIL7"/>
<comment type="caution">
    <text evidence="13">The sequence shown here is derived from an EMBL/GenBank/DDBJ whole genome shotgun (WGS) entry which is preliminary data.</text>
</comment>
<proteinExistence type="inferred from homology"/>
<evidence type="ECO:0000256" key="11">
    <source>
        <dbReference type="SAM" id="Phobius"/>
    </source>
</evidence>
<dbReference type="InterPro" id="IPR015876">
    <property type="entry name" value="Acyl-CoA_DS"/>
</dbReference>